<gene>
    <name evidence="2" type="ORF">GCM10023086_73550</name>
</gene>
<protein>
    <submittedName>
        <fullName evidence="2">Uncharacterized protein</fullName>
    </submittedName>
</protein>
<organism evidence="2 3">
    <name type="scientific">Streptomyces venetus</name>
    <dbReference type="NCBI Taxonomy" id="1701086"/>
    <lineage>
        <taxon>Bacteria</taxon>
        <taxon>Bacillati</taxon>
        <taxon>Actinomycetota</taxon>
        <taxon>Actinomycetes</taxon>
        <taxon>Kitasatosporales</taxon>
        <taxon>Streptomycetaceae</taxon>
        <taxon>Streptomyces</taxon>
    </lineage>
</organism>
<feature type="region of interest" description="Disordered" evidence="1">
    <location>
        <begin position="1"/>
        <end position="35"/>
    </location>
</feature>
<sequence>MNGYGIRQQPEAANPLPSYTPSAGANPACPHAEFDADGLDYELDGESVNVVNVERPTSESQGIPAKPADRESDRKDLIESETQDRREAPGGKPERVSTKEATVP</sequence>
<dbReference type="EMBL" id="BAABET010000015">
    <property type="protein sequence ID" value="GAA4338864.1"/>
    <property type="molecule type" value="Genomic_DNA"/>
</dbReference>
<proteinExistence type="predicted"/>
<comment type="caution">
    <text evidence="2">The sequence shown here is derived from an EMBL/GenBank/DDBJ whole genome shotgun (WGS) entry which is preliminary data.</text>
</comment>
<accession>A0ABP8HGG1</accession>
<feature type="region of interest" description="Disordered" evidence="1">
    <location>
        <begin position="52"/>
        <end position="104"/>
    </location>
</feature>
<name>A0ABP8HGG1_9ACTN</name>
<keyword evidence="3" id="KW-1185">Reference proteome</keyword>
<evidence type="ECO:0000256" key="1">
    <source>
        <dbReference type="SAM" id="MobiDB-lite"/>
    </source>
</evidence>
<feature type="compositionally biased region" description="Basic and acidic residues" evidence="1">
    <location>
        <begin position="67"/>
        <end position="98"/>
    </location>
</feature>
<reference evidence="3" key="1">
    <citation type="journal article" date="2019" name="Int. J. Syst. Evol. Microbiol.">
        <title>The Global Catalogue of Microorganisms (GCM) 10K type strain sequencing project: providing services to taxonomists for standard genome sequencing and annotation.</title>
        <authorList>
            <consortium name="The Broad Institute Genomics Platform"/>
            <consortium name="The Broad Institute Genome Sequencing Center for Infectious Disease"/>
            <person name="Wu L."/>
            <person name="Ma J."/>
        </authorList>
    </citation>
    <scope>NUCLEOTIDE SEQUENCE [LARGE SCALE GENOMIC DNA]</scope>
    <source>
        <strain evidence="3">JCM 31290</strain>
    </source>
</reference>
<dbReference type="Proteomes" id="UP001501115">
    <property type="component" value="Unassembled WGS sequence"/>
</dbReference>
<evidence type="ECO:0000313" key="3">
    <source>
        <dbReference type="Proteomes" id="UP001501115"/>
    </source>
</evidence>
<evidence type="ECO:0000313" key="2">
    <source>
        <dbReference type="EMBL" id="GAA4338864.1"/>
    </source>
</evidence>